<dbReference type="EMBL" id="JBIXLL010000001">
    <property type="protein sequence ID" value="MFJ5427709.1"/>
    <property type="molecule type" value="Genomic_DNA"/>
</dbReference>
<dbReference type="RefSeq" id="WP_275070637.1">
    <property type="nucleotide sequence ID" value="NZ_CP097896.1"/>
</dbReference>
<gene>
    <name evidence="1" type="ORF">ACIPUP_00885</name>
</gene>
<keyword evidence="2" id="KW-1185">Reference proteome</keyword>
<accession>A0ABW8G4X7</accession>
<name>A0ABW8G4X7_9GAMM</name>
<proteinExistence type="predicted"/>
<organism evidence="1 2">
    <name type="scientific">Pectobacterium actinidiae</name>
    <dbReference type="NCBI Taxonomy" id="1507808"/>
    <lineage>
        <taxon>Bacteria</taxon>
        <taxon>Pseudomonadati</taxon>
        <taxon>Pseudomonadota</taxon>
        <taxon>Gammaproteobacteria</taxon>
        <taxon>Enterobacterales</taxon>
        <taxon>Pectobacteriaceae</taxon>
        <taxon>Pectobacterium</taxon>
    </lineage>
</organism>
<evidence type="ECO:0000313" key="1">
    <source>
        <dbReference type="EMBL" id="MFJ5427709.1"/>
    </source>
</evidence>
<comment type="caution">
    <text evidence="1">The sequence shown here is derived from an EMBL/GenBank/DDBJ whole genome shotgun (WGS) entry which is preliminary data.</text>
</comment>
<reference evidence="1 2" key="1">
    <citation type="submission" date="2024-10" db="EMBL/GenBank/DDBJ databases">
        <authorList>
            <person name="Lu C.-H."/>
        </authorList>
    </citation>
    <scope>NUCLEOTIDE SEQUENCE [LARGE SCALE GENOMIC DNA]</scope>
    <source>
        <strain evidence="1 2">22ZTDG03-2</strain>
    </source>
</reference>
<protein>
    <submittedName>
        <fullName evidence="1">Uncharacterized protein</fullName>
    </submittedName>
</protein>
<evidence type="ECO:0000313" key="2">
    <source>
        <dbReference type="Proteomes" id="UP001617689"/>
    </source>
</evidence>
<dbReference type="Proteomes" id="UP001617689">
    <property type="component" value="Unassembled WGS sequence"/>
</dbReference>
<sequence>MKERFNTACPLCDGAASYVLVDSTNYMAYTCSTCGIFEVSTHAEKLVREMPQERREFYVSLVEFAPEEQLLEISFEVLATGNRIAHRYISVRR</sequence>